<accession>A0A6L5G8J8</accession>
<keyword evidence="1" id="KW-1133">Transmembrane helix</keyword>
<comment type="caution">
    <text evidence="2">The sequence shown here is derived from an EMBL/GenBank/DDBJ whole genome shotgun (WGS) entry which is preliminary data.</text>
</comment>
<evidence type="ECO:0000313" key="3">
    <source>
        <dbReference type="Proteomes" id="UP000477750"/>
    </source>
</evidence>
<organism evidence="2 3">
    <name type="scientific">Glycomyces albidus</name>
    <dbReference type="NCBI Taxonomy" id="2656774"/>
    <lineage>
        <taxon>Bacteria</taxon>
        <taxon>Bacillati</taxon>
        <taxon>Actinomycetota</taxon>
        <taxon>Actinomycetes</taxon>
        <taxon>Glycomycetales</taxon>
        <taxon>Glycomycetaceae</taxon>
        <taxon>Glycomyces</taxon>
    </lineage>
</organism>
<evidence type="ECO:0000313" key="2">
    <source>
        <dbReference type="EMBL" id="MQM25913.1"/>
    </source>
</evidence>
<feature type="transmembrane region" description="Helical" evidence="1">
    <location>
        <begin position="42"/>
        <end position="61"/>
    </location>
</feature>
<dbReference type="EMBL" id="WIAO01000009">
    <property type="protein sequence ID" value="MQM25913.1"/>
    <property type="molecule type" value="Genomic_DNA"/>
</dbReference>
<name>A0A6L5G8J8_9ACTN</name>
<reference evidence="2 3" key="1">
    <citation type="submission" date="2019-10" db="EMBL/GenBank/DDBJ databases">
        <title>Glycomyces albidus sp. nov., a novel actinomycete isolated from rhizosphere soil of wheat (Triticum aestivum L.).</title>
        <authorList>
            <person name="Qian L."/>
        </authorList>
    </citation>
    <scope>NUCLEOTIDE SEQUENCE [LARGE SCALE GENOMIC DNA]</scope>
    <source>
        <strain evidence="2 3">NEAU-7082</strain>
    </source>
</reference>
<sequence>MAYPPAQPHVLKVRYKTWYPVTLTVVGAVWAVVGVLNLLTGAFAIGLVTGPLFLLIGILTFTNPYLSYDFATGAVHLHSPLGFRAATYGPPKGERLWFDGTDLLRILPNGKQKRVNLRLCRPEETAPVLQAVTAAQQQQVQ</sequence>
<dbReference type="AlphaFoldDB" id="A0A6L5G8J8"/>
<keyword evidence="3" id="KW-1185">Reference proteome</keyword>
<proteinExistence type="predicted"/>
<dbReference type="RefSeq" id="WP_153025055.1">
    <property type="nucleotide sequence ID" value="NZ_WIAO01000009.1"/>
</dbReference>
<protein>
    <submittedName>
        <fullName evidence="2">Uncharacterized protein</fullName>
    </submittedName>
</protein>
<gene>
    <name evidence="2" type="ORF">GFD30_10085</name>
</gene>
<evidence type="ECO:0000256" key="1">
    <source>
        <dbReference type="SAM" id="Phobius"/>
    </source>
</evidence>
<keyword evidence="1" id="KW-0472">Membrane</keyword>
<keyword evidence="1" id="KW-0812">Transmembrane</keyword>
<dbReference type="Proteomes" id="UP000477750">
    <property type="component" value="Unassembled WGS sequence"/>
</dbReference>
<feature type="transmembrane region" description="Helical" evidence="1">
    <location>
        <begin position="17"/>
        <end position="36"/>
    </location>
</feature>